<keyword evidence="3" id="KW-1185">Reference proteome</keyword>
<dbReference type="Pfam" id="PF14470">
    <property type="entry name" value="bPH_3"/>
    <property type="match status" value="1"/>
</dbReference>
<reference evidence="3" key="1">
    <citation type="journal article" date="2019" name="Int. J. Syst. Evol. Microbiol.">
        <title>The Global Catalogue of Microorganisms (GCM) 10K type strain sequencing project: providing services to taxonomists for standard genome sequencing and annotation.</title>
        <authorList>
            <consortium name="The Broad Institute Genomics Platform"/>
            <consortium name="The Broad Institute Genome Sequencing Center for Infectious Disease"/>
            <person name="Wu L."/>
            <person name="Ma J."/>
        </authorList>
    </citation>
    <scope>NUCLEOTIDE SEQUENCE [LARGE SCALE GENOMIC DNA]</scope>
    <source>
        <strain evidence="3">JCM 17106</strain>
    </source>
</reference>
<evidence type="ECO:0000259" key="1">
    <source>
        <dbReference type="Pfam" id="PF14470"/>
    </source>
</evidence>
<feature type="domain" description="YokE-like PH" evidence="1">
    <location>
        <begin position="47"/>
        <end position="123"/>
    </location>
</feature>
<dbReference type="RefSeq" id="WP_344930599.1">
    <property type="nucleotide sequence ID" value="NZ_BAABCW010000027.1"/>
</dbReference>
<comment type="caution">
    <text evidence="2">The sequence shown here is derived from an EMBL/GenBank/DDBJ whole genome shotgun (WGS) entry which is preliminary data.</text>
</comment>
<protein>
    <recommendedName>
        <fullName evidence="1">YokE-like PH domain-containing protein</fullName>
    </recommendedName>
</protein>
<dbReference type="InterPro" id="IPR039519">
    <property type="entry name" value="YokE-like_PH"/>
</dbReference>
<name>A0ABP6UTG3_9FLAO</name>
<evidence type="ECO:0000313" key="3">
    <source>
        <dbReference type="Proteomes" id="UP001500459"/>
    </source>
</evidence>
<dbReference type="Proteomes" id="UP001500459">
    <property type="component" value="Unassembled WGS sequence"/>
</dbReference>
<accession>A0ABP6UTG3</accession>
<dbReference type="PROSITE" id="PS51257">
    <property type="entry name" value="PROKAR_LIPOPROTEIN"/>
    <property type="match status" value="1"/>
</dbReference>
<proteinExistence type="predicted"/>
<organism evidence="2 3">
    <name type="scientific">Aquimarina addita</name>
    <dbReference type="NCBI Taxonomy" id="870485"/>
    <lineage>
        <taxon>Bacteria</taxon>
        <taxon>Pseudomonadati</taxon>
        <taxon>Bacteroidota</taxon>
        <taxon>Flavobacteriia</taxon>
        <taxon>Flavobacteriales</taxon>
        <taxon>Flavobacteriaceae</taxon>
        <taxon>Aquimarina</taxon>
    </lineage>
</organism>
<sequence>MNKITIGLMSLICFVLVCSCNMREGGVRVMNNMEEYAIKYMNTNQLLNTEEKVLAYYDYTISLDGTEAAILTDSRLIYHNKETTTSFIAIKDITDIQHRKETLIGDIIEVTDHNGDLFVVEIAPLNQGETFLRVLQSKVNAIE</sequence>
<evidence type="ECO:0000313" key="2">
    <source>
        <dbReference type="EMBL" id="GAA3521928.1"/>
    </source>
</evidence>
<gene>
    <name evidence="2" type="ORF">GCM10022393_40500</name>
</gene>
<dbReference type="EMBL" id="BAABCW010000027">
    <property type="protein sequence ID" value="GAA3521928.1"/>
    <property type="molecule type" value="Genomic_DNA"/>
</dbReference>